<evidence type="ECO:0000313" key="3">
    <source>
        <dbReference type="Proteomes" id="UP001595844"/>
    </source>
</evidence>
<dbReference type="InterPro" id="IPR003779">
    <property type="entry name" value="CMD-like"/>
</dbReference>
<accession>A0ABV8VBG0</accession>
<evidence type="ECO:0000313" key="2">
    <source>
        <dbReference type="EMBL" id="MFC4373228.1"/>
    </source>
</evidence>
<dbReference type="EMBL" id="JBHSDL010000005">
    <property type="protein sequence ID" value="MFC4373228.1"/>
    <property type="molecule type" value="Genomic_DNA"/>
</dbReference>
<sequence>MSRLPLIQSDTATGKTADLLAGVQQALGVTPNMTRAMVNSPAVLEAYLAFSGALAGGALTAATRERIALLVAEENGCDYCLSAHSYIGANIAKLDTEEIEGARHGRSADPKAEAVLTFATAVVRTRGGVDEADVKAATAAGLTDGEITEVIAGVALNVFTNYLNKAVDTDIDWPVVRHHQH</sequence>
<dbReference type="PANTHER" id="PTHR35446:SF3">
    <property type="entry name" value="CMD DOMAIN-CONTAINING PROTEIN"/>
    <property type="match status" value="1"/>
</dbReference>
<comment type="caution">
    <text evidence="2">The sequence shown here is derived from an EMBL/GenBank/DDBJ whole genome shotgun (WGS) entry which is preliminary data.</text>
</comment>
<proteinExistence type="predicted"/>
<dbReference type="Pfam" id="PF02627">
    <property type="entry name" value="CMD"/>
    <property type="match status" value="1"/>
</dbReference>
<dbReference type="Gene3D" id="1.20.1290.10">
    <property type="entry name" value="AhpD-like"/>
    <property type="match status" value="1"/>
</dbReference>
<protein>
    <submittedName>
        <fullName evidence="2">Carboxymuconolactone decarboxylase family protein</fullName>
    </submittedName>
</protein>
<dbReference type="RefSeq" id="WP_378555789.1">
    <property type="nucleotide sequence ID" value="NZ_JBHSDL010000005.1"/>
</dbReference>
<dbReference type="NCBIfam" id="TIGR00778">
    <property type="entry name" value="ahpD_dom"/>
    <property type="match status" value="1"/>
</dbReference>
<reference evidence="3" key="1">
    <citation type="journal article" date="2019" name="Int. J. Syst. Evol. Microbiol.">
        <title>The Global Catalogue of Microorganisms (GCM) 10K type strain sequencing project: providing services to taxonomists for standard genome sequencing and annotation.</title>
        <authorList>
            <consortium name="The Broad Institute Genomics Platform"/>
            <consortium name="The Broad Institute Genome Sequencing Center for Infectious Disease"/>
            <person name="Wu L."/>
            <person name="Ma J."/>
        </authorList>
    </citation>
    <scope>NUCLEOTIDE SEQUENCE [LARGE SCALE GENOMIC DNA]</scope>
    <source>
        <strain evidence="3">IBRC-M 10490</strain>
    </source>
</reference>
<dbReference type="Proteomes" id="UP001595844">
    <property type="component" value="Unassembled WGS sequence"/>
</dbReference>
<evidence type="ECO:0000259" key="1">
    <source>
        <dbReference type="Pfam" id="PF02627"/>
    </source>
</evidence>
<dbReference type="SUPFAM" id="SSF69118">
    <property type="entry name" value="AhpD-like"/>
    <property type="match status" value="1"/>
</dbReference>
<dbReference type="PANTHER" id="PTHR35446">
    <property type="entry name" value="SI:CH211-175M2.5"/>
    <property type="match status" value="1"/>
</dbReference>
<keyword evidence="3" id="KW-1185">Reference proteome</keyword>
<organism evidence="2 3">
    <name type="scientific">Nocardia halotolerans</name>
    <dbReference type="NCBI Taxonomy" id="1755878"/>
    <lineage>
        <taxon>Bacteria</taxon>
        <taxon>Bacillati</taxon>
        <taxon>Actinomycetota</taxon>
        <taxon>Actinomycetes</taxon>
        <taxon>Mycobacteriales</taxon>
        <taxon>Nocardiaceae</taxon>
        <taxon>Nocardia</taxon>
    </lineage>
</organism>
<feature type="domain" description="Carboxymuconolactone decarboxylase-like" evidence="1">
    <location>
        <begin position="41"/>
        <end position="119"/>
    </location>
</feature>
<gene>
    <name evidence="2" type="ORF">ACFO5K_03855</name>
</gene>
<dbReference type="InterPro" id="IPR029032">
    <property type="entry name" value="AhpD-like"/>
</dbReference>
<name>A0ABV8VBG0_9NOCA</name>
<dbReference type="InterPro" id="IPR004675">
    <property type="entry name" value="AhpD_core"/>
</dbReference>